<evidence type="ECO:0000313" key="5">
    <source>
        <dbReference type="Proteomes" id="UP000001514"/>
    </source>
</evidence>
<dbReference type="Pfam" id="PF01764">
    <property type="entry name" value="Lipase_3"/>
    <property type="match status" value="1"/>
</dbReference>
<evidence type="ECO:0000256" key="1">
    <source>
        <dbReference type="SAM" id="SignalP"/>
    </source>
</evidence>
<dbReference type="Gramene" id="EFJ07120">
    <property type="protein sequence ID" value="EFJ07120"/>
    <property type="gene ID" value="SELMODRAFT_186412"/>
</dbReference>
<dbReference type="FunCoup" id="D8T8D5">
    <property type="interactions" value="86"/>
</dbReference>
<dbReference type="CDD" id="cd00519">
    <property type="entry name" value="Lipase_3"/>
    <property type="match status" value="1"/>
</dbReference>
<keyword evidence="1" id="KW-0732">Signal</keyword>
<sequence length="442" mass="49887">MVDQSWQARFAMLILKLLHLVSKVLAAIGEFLEIFLNTVYANGGLSNLVQKLLTGRGIIIPDEDSDSYWSVIGFLDPRTDLLVHQLEDQVASHFVSDPPGSKLMADVCMMASKLAYENSKIIRKIITNEWKMHVVDIYECINKNEPTNPTQVLIFMDRAVDAQAVFVVFRGTMPFNASDWSTDFDFSWYLLPGIGRVHVGFLEALSLVDRHDMDSFTRMKDNVAKTRASGNATSSSKHTPASGLIEALKVLLRAHRNAKVYVTGHSLGGALATVFTTILFHNKENTITGKLGALYTFGQPRVGDKEFAATMTSKLNGADNRFFRVVYSADLIPRVPFDDFLFQFKHIEPCFFYTSFYTKMIVKEEPNKNYFNPFYYIFNHAVAVWELLQSFVLHFRYGDNYRESSSSTVLRLVGLFFPGVSAHSPVNYVNSVRLGPAMLDTK</sequence>
<dbReference type="GO" id="GO:0004806">
    <property type="term" value="F:triacylglycerol lipase activity"/>
    <property type="evidence" value="ECO:0007669"/>
    <property type="project" value="InterPro"/>
</dbReference>
<dbReference type="PANTHER" id="PTHR46086">
    <property type="entry name" value="ALPHA/BETA-HYDROLASES SUPERFAMILY PROTEIN"/>
    <property type="match status" value="1"/>
</dbReference>
<evidence type="ECO:0000313" key="3">
    <source>
        <dbReference type="EMBL" id="EFJ05964.1"/>
    </source>
</evidence>
<name>D8T8D5_SELML</name>
<dbReference type="Gene3D" id="3.40.50.1820">
    <property type="entry name" value="alpha/beta hydrolase"/>
    <property type="match status" value="1"/>
</dbReference>
<dbReference type="HOGENOM" id="CLU_032957_2_0_1"/>
<dbReference type="EMBL" id="GL377689">
    <property type="protein sequence ID" value="EFJ07120.1"/>
    <property type="molecule type" value="Genomic_DNA"/>
</dbReference>
<gene>
    <name evidence="3" type="ORF">SELMODRAFT_136293</name>
    <name evidence="4" type="ORF">SELMODRAFT_186412</name>
</gene>
<dbReference type="Proteomes" id="UP000001514">
    <property type="component" value="Unassembled WGS sequence"/>
</dbReference>
<dbReference type="PANTHER" id="PTHR46086:SF3">
    <property type="entry name" value="TRIACYLGLYCEROL LIPASE OBL1"/>
    <property type="match status" value="1"/>
</dbReference>
<dbReference type="KEGG" id="smo:SELMODRAFT_136293"/>
<dbReference type="InterPro" id="IPR002921">
    <property type="entry name" value="Fungal_lipase-type"/>
</dbReference>
<keyword evidence="5" id="KW-1185">Reference proteome</keyword>
<proteinExistence type="predicted"/>
<feature type="domain" description="Fungal lipase-type" evidence="2">
    <location>
        <begin position="166"/>
        <end position="339"/>
    </location>
</feature>
<dbReference type="Gramene" id="EFJ05964">
    <property type="protein sequence ID" value="EFJ05964"/>
    <property type="gene ID" value="SELMODRAFT_136293"/>
</dbReference>
<dbReference type="AlphaFoldDB" id="D8T8D5"/>
<reference evidence="4 5" key="1">
    <citation type="journal article" date="2011" name="Science">
        <title>The Selaginella genome identifies genetic changes associated with the evolution of vascular plants.</title>
        <authorList>
            <person name="Banks J.A."/>
            <person name="Nishiyama T."/>
            <person name="Hasebe M."/>
            <person name="Bowman J.L."/>
            <person name="Gribskov M."/>
            <person name="dePamphilis C."/>
            <person name="Albert V.A."/>
            <person name="Aono N."/>
            <person name="Aoyama T."/>
            <person name="Ambrose B.A."/>
            <person name="Ashton N.W."/>
            <person name="Axtell M.J."/>
            <person name="Barker E."/>
            <person name="Barker M.S."/>
            <person name="Bennetzen J.L."/>
            <person name="Bonawitz N.D."/>
            <person name="Chapple C."/>
            <person name="Cheng C."/>
            <person name="Correa L.G."/>
            <person name="Dacre M."/>
            <person name="DeBarry J."/>
            <person name="Dreyer I."/>
            <person name="Elias M."/>
            <person name="Engstrom E.M."/>
            <person name="Estelle M."/>
            <person name="Feng L."/>
            <person name="Finet C."/>
            <person name="Floyd S.K."/>
            <person name="Frommer W.B."/>
            <person name="Fujita T."/>
            <person name="Gramzow L."/>
            <person name="Gutensohn M."/>
            <person name="Harholt J."/>
            <person name="Hattori M."/>
            <person name="Heyl A."/>
            <person name="Hirai T."/>
            <person name="Hiwatashi Y."/>
            <person name="Ishikawa M."/>
            <person name="Iwata M."/>
            <person name="Karol K.G."/>
            <person name="Koehler B."/>
            <person name="Kolukisaoglu U."/>
            <person name="Kubo M."/>
            <person name="Kurata T."/>
            <person name="Lalonde S."/>
            <person name="Li K."/>
            <person name="Li Y."/>
            <person name="Litt A."/>
            <person name="Lyons E."/>
            <person name="Manning G."/>
            <person name="Maruyama T."/>
            <person name="Michael T.P."/>
            <person name="Mikami K."/>
            <person name="Miyazaki S."/>
            <person name="Morinaga S."/>
            <person name="Murata T."/>
            <person name="Mueller-Roeber B."/>
            <person name="Nelson D.R."/>
            <person name="Obara M."/>
            <person name="Oguri Y."/>
            <person name="Olmstead R.G."/>
            <person name="Onodera N."/>
            <person name="Petersen B.L."/>
            <person name="Pils B."/>
            <person name="Prigge M."/>
            <person name="Rensing S.A."/>
            <person name="Riano-Pachon D.M."/>
            <person name="Roberts A.W."/>
            <person name="Sato Y."/>
            <person name="Scheller H.V."/>
            <person name="Schulz B."/>
            <person name="Schulz C."/>
            <person name="Shakirov E.V."/>
            <person name="Shibagaki N."/>
            <person name="Shinohara N."/>
            <person name="Shippen D.E."/>
            <person name="Soerensen I."/>
            <person name="Sotooka R."/>
            <person name="Sugimoto N."/>
            <person name="Sugita M."/>
            <person name="Sumikawa N."/>
            <person name="Tanurdzic M."/>
            <person name="Theissen G."/>
            <person name="Ulvskov P."/>
            <person name="Wakazuki S."/>
            <person name="Weng J.K."/>
            <person name="Willats W.W."/>
            <person name="Wipf D."/>
            <person name="Wolf P.G."/>
            <person name="Yang L."/>
            <person name="Zimmer A.D."/>
            <person name="Zhu Q."/>
            <person name="Mitros T."/>
            <person name="Hellsten U."/>
            <person name="Loque D."/>
            <person name="Otillar R."/>
            <person name="Salamov A."/>
            <person name="Schmutz J."/>
            <person name="Shapiro H."/>
            <person name="Lindquist E."/>
            <person name="Lucas S."/>
            <person name="Rokhsar D."/>
            <person name="Grigoriev I.V."/>
        </authorList>
    </citation>
    <scope>NUCLEOTIDE SEQUENCE [LARGE SCALE GENOMIC DNA]</scope>
</reference>
<dbReference type="GO" id="GO:0006629">
    <property type="term" value="P:lipid metabolic process"/>
    <property type="evidence" value="ECO:0007669"/>
    <property type="project" value="InterPro"/>
</dbReference>
<dbReference type="OMA" id="CINKNEP"/>
<dbReference type="EMBL" id="GL377711">
    <property type="protein sequence ID" value="EFJ05964.1"/>
    <property type="molecule type" value="Genomic_DNA"/>
</dbReference>
<evidence type="ECO:0000259" key="2">
    <source>
        <dbReference type="Pfam" id="PF01764"/>
    </source>
</evidence>
<dbReference type="InterPro" id="IPR029058">
    <property type="entry name" value="AB_hydrolase_fold"/>
</dbReference>
<protein>
    <recommendedName>
        <fullName evidence="2">Fungal lipase-type domain-containing protein</fullName>
    </recommendedName>
</protein>
<dbReference type="SUPFAM" id="SSF53474">
    <property type="entry name" value="alpha/beta-Hydrolases"/>
    <property type="match status" value="1"/>
</dbReference>
<feature type="chain" id="PRO_5010829993" description="Fungal lipase-type domain-containing protein" evidence="1">
    <location>
        <begin position="27"/>
        <end position="442"/>
    </location>
</feature>
<accession>D8T8D5</accession>
<dbReference type="InParanoid" id="D8T8D5"/>
<organism evidence="5">
    <name type="scientific">Selaginella moellendorffii</name>
    <name type="common">Spikemoss</name>
    <dbReference type="NCBI Taxonomy" id="88036"/>
    <lineage>
        <taxon>Eukaryota</taxon>
        <taxon>Viridiplantae</taxon>
        <taxon>Streptophyta</taxon>
        <taxon>Embryophyta</taxon>
        <taxon>Tracheophyta</taxon>
        <taxon>Lycopodiopsida</taxon>
        <taxon>Selaginellales</taxon>
        <taxon>Selaginellaceae</taxon>
        <taxon>Selaginella</taxon>
    </lineage>
</organism>
<dbReference type="eggNOG" id="KOG4569">
    <property type="taxonomic scope" value="Eukaryota"/>
</dbReference>
<dbReference type="InterPro" id="IPR044819">
    <property type="entry name" value="OBL-like"/>
</dbReference>
<feature type="signal peptide" evidence="1">
    <location>
        <begin position="1"/>
        <end position="26"/>
    </location>
</feature>
<dbReference type="KEGG" id="smo:SELMODRAFT_186412"/>
<evidence type="ECO:0000313" key="4">
    <source>
        <dbReference type="EMBL" id="EFJ07120.1"/>
    </source>
</evidence>